<organism evidence="1">
    <name type="scientific">Anguilla anguilla</name>
    <name type="common">European freshwater eel</name>
    <name type="synonym">Muraena anguilla</name>
    <dbReference type="NCBI Taxonomy" id="7936"/>
    <lineage>
        <taxon>Eukaryota</taxon>
        <taxon>Metazoa</taxon>
        <taxon>Chordata</taxon>
        <taxon>Craniata</taxon>
        <taxon>Vertebrata</taxon>
        <taxon>Euteleostomi</taxon>
        <taxon>Actinopterygii</taxon>
        <taxon>Neopterygii</taxon>
        <taxon>Teleostei</taxon>
        <taxon>Anguilliformes</taxon>
        <taxon>Anguillidae</taxon>
        <taxon>Anguilla</taxon>
    </lineage>
</organism>
<protein>
    <submittedName>
        <fullName evidence="1">Uncharacterized protein</fullName>
    </submittedName>
</protein>
<proteinExistence type="predicted"/>
<evidence type="ECO:0000313" key="1">
    <source>
        <dbReference type="EMBL" id="JAH38643.1"/>
    </source>
</evidence>
<name>A0A0E9SDP5_ANGAN</name>
<reference evidence="1" key="2">
    <citation type="journal article" date="2015" name="Fish Shellfish Immunol.">
        <title>Early steps in the European eel (Anguilla anguilla)-Vibrio vulnificus interaction in the gills: Role of the RtxA13 toxin.</title>
        <authorList>
            <person name="Callol A."/>
            <person name="Pajuelo D."/>
            <person name="Ebbesson L."/>
            <person name="Teles M."/>
            <person name="MacKenzie S."/>
            <person name="Amaro C."/>
        </authorList>
    </citation>
    <scope>NUCLEOTIDE SEQUENCE</scope>
</reference>
<accession>A0A0E9SDP5</accession>
<reference evidence="1" key="1">
    <citation type="submission" date="2014-11" db="EMBL/GenBank/DDBJ databases">
        <authorList>
            <person name="Amaro Gonzalez C."/>
        </authorList>
    </citation>
    <scope>NUCLEOTIDE SEQUENCE</scope>
</reference>
<dbReference type="AlphaFoldDB" id="A0A0E9SDP5"/>
<sequence length="64" mass="7292">MYECSVETGGLGVEGQHQLVFTEECLRVRFWVGLPLRQRNNPPPAQCMSPVFAFFVKCHPLHTC</sequence>
<dbReference type="EMBL" id="GBXM01069934">
    <property type="protein sequence ID" value="JAH38643.1"/>
    <property type="molecule type" value="Transcribed_RNA"/>
</dbReference>